<dbReference type="Gene3D" id="3.40.50.150">
    <property type="entry name" value="Vaccinia Virus protein VP39"/>
    <property type="match status" value="1"/>
</dbReference>
<comment type="caution">
    <text evidence="3">The sequence shown here is derived from an EMBL/GenBank/DDBJ whole genome shotgun (WGS) entry which is preliminary data.</text>
</comment>
<dbReference type="RefSeq" id="WP_144088276.1">
    <property type="nucleotide sequence ID" value="NZ_VMHE01000006.1"/>
</dbReference>
<dbReference type="PANTHER" id="PTHR43861">
    <property type="entry name" value="TRANS-ACONITATE 2-METHYLTRANSFERASE-RELATED"/>
    <property type="match status" value="1"/>
</dbReference>
<dbReference type="SUPFAM" id="SSF53335">
    <property type="entry name" value="S-adenosyl-L-methionine-dependent methyltransferases"/>
    <property type="match status" value="1"/>
</dbReference>
<dbReference type="OrthoDB" id="9784101at2"/>
<evidence type="ECO:0000313" key="4">
    <source>
        <dbReference type="Proteomes" id="UP000316425"/>
    </source>
</evidence>
<proteinExistence type="predicted"/>
<accession>A0A556PNK1</accession>
<dbReference type="InterPro" id="IPR029063">
    <property type="entry name" value="SAM-dependent_MTases_sf"/>
</dbReference>
<dbReference type="Proteomes" id="UP000316425">
    <property type="component" value="Unassembled WGS sequence"/>
</dbReference>
<dbReference type="PANTHER" id="PTHR43861:SF3">
    <property type="entry name" value="PUTATIVE (AFU_ORTHOLOGUE AFUA_2G14390)-RELATED"/>
    <property type="match status" value="1"/>
</dbReference>
<dbReference type="Pfam" id="PF13649">
    <property type="entry name" value="Methyltransf_25"/>
    <property type="match status" value="1"/>
</dbReference>
<protein>
    <submittedName>
        <fullName evidence="3">Class I SAM-dependent methyltransferase</fullName>
    </submittedName>
</protein>
<dbReference type="GO" id="GO:0032259">
    <property type="term" value="P:methylation"/>
    <property type="evidence" value="ECO:0007669"/>
    <property type="project" value="UniProtKB-KW"/>
</dbReference>
<sequence length="192" mass="21640">MSEHQFHADHAHFLMSEERRKVLPPEKVLSDLDLQEKDKVADLGCGNGFFTIPIAKQTTEMVTAVDAQQAMLDQLRVNVEAENLSNVRYLLSRLEKIEQPDESVNKVLAAFVLHEVDDLDQTLSEIKRILKPGGKTLLLDWKAKETESGPPLHIRIPESDLMKKVEEIGFDSKEVSVSENHYGVLAELPADE</sequence>
<keyword evidence="4" id="KW-1185">Reference proteome</keyword>
<reference evidence="3 4" key="1">
    <citation type="submission" date="2019-07" db="EMBL/GenBank/DDBJ databases">
        <title>Allobacillus sp. nov. SKP isolated from shrimp paste of Euphausiacea.</title>
        <authorList>
            <person name="Kanchanasin P."/>
            <person name="Tanasupawat S."/>
            <person name="Shi W."/>
            <person name="Wu L."/>
            <person name="Ma J."/>
        </authorList>
    </citation>
    <scope>NUCLEOTIDE SEQUENCE [LARGE SCALE GENOMIC DNA]</scope>
    <source>
        <strain evidence="3 4">SKP4-8</strain>
    </source>
</reference>
<organism evidence="3 4">
    <name type="scientific">Allobacillus salarius</name>
    <dbReference type="NCBI Taxonomy" id="1955272"/>
    <lineage>
        <taxon>Bacteria</taxon>
        <taxon>Bacillati</taxon>
        <taxon>Bacillota</taxon>
        <taxon>Bacilli</taxon>
        <taxon>Bacillales</taxon>
        <taxon>Bacillaceae</taxon>
        <taxon>Allobacillus</taxon>
    </lineage>
</organism>
<gene>
    <name evidence="3" type="ORF">FPQ13_05240</name>
</gene>
<dbReference type="GO" id="GO:0008168">
    <property type="term" value="F:methyltransferase activity"/>
    <property type="evidence" value="ECO:0007669"/>
    <property type="project" value="UniProtKB-KW"/>
</dbReference>
<keyword evidence="1 3" id="KW-0808">Transferase</keyword>
<dbReference type="CDD" id="cd02440">
    <property type="entry name" value="AdoMet_MTases"/>
    <property type="match status" value="1"/>
</dbReference>
<evidence type="ECO:0000259" key="2">
    <source>
        <dbReference type="Pfam" id="PF13649"/>
    </source>
</evidence>
<dbReference type="InterPro" id="IPR041698">
    <property type="entry name" value="Methyltransf_25"/>
</dbReference>
<keyword evidence="3" id="KW-0489">Methyltransferase</keyword>
<name>A0A556PNK1_9BACI</name>
<dbReference type="EMBL" id="VMHE01000006">
    <property type="protein sequence ID" value="TSJ65974.1"/>
    <property type="molecule type" value="Genomic_DNA"/>
</dbReference>
<evidence type="ECO:0000256" key="1">
    <source>
        <dbReference type="ARBA" id="ARBA00022679"/>
    </source>
</evidence>
<dbReference type="AlphaFoldDB" id="A0A556PNK1"/>
<feature type="domain" description="Methyltransferase" evidence="2">
    <location>
        <begin position="40"/>
        <end position="134"/>
    </location>
</feature>
<evidence type="ECO:0000313" key="3">
    <source>
        <dbReference type="EMBL" id="TSJ65974.1"/>
    </source>
</evidence>